<sequence length="415" mass="43762">MGLSSAAALLCTAILLCIASSQAQAQLDWGAMTSQTSMQTGDGTSYGSGQDSQGTCSYGSNMANTDGLPWSSGLTMTVAMNDDQFGSSVACGMCITFQGTGTGIGTMPIPGGGDWLTALVTNRCPECAHGSIDQAIDGNGRWQVQWYATPCPVGSSNLMYSITVIDYYWFSLVVSNTFVPLKSVEYQINGQWWSAARSVNNQWPYHRELGDFSFPLPIRVTSVAGEVLEDVVPSSSGGWGTKQFTQTGIDTSTQVLSNYADTTGPDGSSTLGGTPQKGSSNLSSSSSSSSSPSSSDSLTTVSSDGSSTSSPASPAESSPSVQGVVVESPVQDSITILSPSNEIVPNSSPDISPYVVVNYGQCGGTKEYCDRIENCVDAVWVGASCNPGWQCNRYDATWWQCQPNSRRLSRRLQLQ</sequence>
<evidence type="ECO:0000256" key="1">
    <source>
        <dbReference type="ARBA" id="ARBA00022729"/>
    </source>
</evidence>
<proteinExistence type="evidence at transcript level"/>
<dbReference type="EMBL" id="MT438946">
    <property type="protein sequence ID" value="QOL01193.1"/>
    <property type="molecule type" value="mRNA"/>
</dbReference>
<dbReference type="SUPFAM" id="SSF49590">
    <property type="entry name" value="PHL pollen allergen"/>
    <property type="match status" value="1"/>
</dbReference>
<dbReference type="InterPro" id="IPR036908">
    <property type="entry name" value="RlpA-like_sf"/>
</dbReference>
<organism evidence="4">
    <name type="scientific">Trebouxia lynnae</name>
    <dbReference type="NCBI Taxonomy" id="1825957"/>
    <lineage>
        <taxon>Eukaryota</taxon>
        <taxon>Viridiplantae</taxon>
        <taxon>Chlorophyta</taxon>
        <taxon>core chlorophytes</taxon>
        <taxon>Trebouxiophyceae</taxon>
        <taxon>Trebouxiales</taxon>
        <taxon>Trebouxiaceae</taxon>
        <taxon>Trebouxia</taxon>
    </lineage>
</organism>
<dbReference type="AlphaFoldDB" id="A0A7L9QEB6"/>
<dbReference type="Gene3D" id="2.60.40.760">
    <property type="entry name" value="Expansin, cellulose-binding-like domain"/>
    <property type="match status" value="1"/>
</dbReference>
<reference evidence="4" key="1">
    <citation type="journal article" date="2020" name="Microb. Ecol.">
        <title>The Under-explored Extracellular Proteome of Aero-Terrestrial Microalgae Provides Clues on Different Mechanisms of Desiccation Tolerance in Non-Model Organisms.</title>
        <authorList>
            <person name="Gonzalez-Hourcade M."/>
            <person name="Del Campo E.M."/>
            <person name="Casano L.M."/>
        </authorList>
    </citation>
    <scope>NUCLEOTIDE SEQUENCE</scope>
    <source>
        <strain evidence="4">TR9</strain>
    </source>
</reference>
<dbReference type="InterPro" id="IPR036749">
    <property type="entry name" value="Expansin_CBD_sf"/>
</dbReference>
<accession>A0A7L9QEB6</accession>
<feature type="compositionally biased region" description="Polar residues" evidence="2">
    <location>
        <begin position="257"/>
        <end position="277"/>
    </location>
</feature>
<feature type="chain" id="PRO_5029846604" evidence="3">
    <location>
        <begin position="26"/>
        <end position="415"/>
    </location>
</feature>
<feature type="region of interest" description="Disordered" evidence="2">
    <location>
        <begin position="257"/>
        <end position="323"/>
    </location>
</feature>
<keyword evidence="1 3" id="KW-0732">Signal</keyword>
<dbReference type="SUPFAM" id="SSF50685">
    <property type="entry name" value="Barwin-like endoglucanases"/>
    <property type="match status" value="1"/>
</dbReference>
<feature type="signal peptide" evidence="3">
    <location>
        <begin position="1"/>
        <end position="25"/>
    </location>
</feature>
<dbReference type="InterPro" id="IPR051477">
    <property type="entry name" value="Expansin_CellWall"/>
</dbReference>
<name>A0A7L9QEB6_9CHLO</name>
<evidence type="ECO:0000256" key="3">
    <source>
        <dbReference type="SAM" id="SignalP"/>
    </source>
</evidence>
<protein>
    <submittedName>
        <fullName evidence="4">Putative extracellular protein TR9_005</fullName>
    </submittedName>
</protein>
<dbReference type="PANTHER" id="PTHR31836:SF21">
    <property type="entry name" value="EXPANSIN-LIKE PROTEIN 7"/>
    <property type="match status" value="1"/>
</dbReference>
<dbReference type="Gene3D" id="2.40.40.10">
    <property type="entry name" value="RlpA-like domain"/>
    <property type="match status" value="1"/>
</dbReference>
<evidence type="ECO:0000256" key="2">
    <source>
        <dbReference type="SAM" id="MobiDB-lite"/>
    </source>
</evidence>
<feature type="compositionally biased region" description="Low complexity" evidence="2">
    <location>
        <begin position="278"/>
        <end position="321"/>
    </location>
</feature>
<dbReference type="CDD" id="cd22271">
    <property type="entry name" value="DPBB_EXP_N-like"/>
    <property type="match status" value="1"/>
</dbReference>
<evidence type="ECO:0000313" key="4">
    <source>
        <dbReference type="EMBL" id="QOL01193.1"/>
    </source>
</evidence>
<dbReference type="PANTHER" id="PTHR31836">
    <property type="match status" value="1"/>
</dbReference>